<dbReference type="InterPro" id="IPR002751">
    <property type="entry name" value="CbiM/NikMN"/>
</dbReference>
<evidence type="ECO:0000256" key="3">
    <source>
        <dbReference type="ARBA" id="ARBA00022475"/>
    </source>
</evidence>
<keyword evidence="5 7" id="KW-1133">Transmembrane helix</keyword>
<name>A0A078KT54_9FIRM</name>
<dbReference type="NCBIfam" id="NF008873">
    <property type="entry name" value="PRK11909.1"/>
    <property type="match status" value="1"/>
</dbReference>
<feature type="transmembrane region" description="Helical" evidence="7">
    <location>
        <begin position="243"/>
        <end position="265"/>
    </location>
</feature>
<dbReference type="PANTHER" id="PTHR34229:SF1">
    <property type="entry name" value="METAL TRANSPORT PROTEIN HI_1621-RELATED"/>
    <property type="match status" value="1"/>
</dbReference>
<dbReference type="Gene3D" id="1.10.1760.20">
    <property type="match status" value="1"/>
</dbReference>
<sequence length="340" mass="35778">MHIPDGYISPAVSVPALAAMVPVWGAALNKTKKLVGRRQIPLLALYAAFSFVIMMFNIPVVGGSSAHAVGAVFAAIALGPWPACVSISIALLIQALVFGDGGILSYGLNCINIAVIMPFTGYAVYRLIAGKNTSFSKRSAAGAFIGSYIGINAAAFAAAVEFGIQPLIFKTASGAPLYCPYPLSVSIPAMMFTHTLFAGPLEAVITATALALVSKYAPDMLCKNISAGIEHNINENKSSRRKIIAAFAVLVLLTPLGLFASGTAWGEWGLDELKADLGFIPQGMAKLSDLWHGLLPDYSFEGAPEKLVYSISALIGTALIFTVILVTSKIIMHIKKADKS</sequence>
<dbReference type="PANTHER" id="PTHR34229">
    <property type="entry name" value="METAL TRANSPORT PROTEIN HI_1621-RELATED"/>
    <property type="match status" value="1"/>
</dbReference>
<feature type="transmembrane region" description="Helical" evidence="7">
    <location>
        <begin position="6"/>
        <end position="28"/>
    </location>
</feature>
<protein>
    <submittedName>
        <fullName evidence="9">Cobalamin (Vitamin B12) biosynthesis protein CbiM</fullName>
    </submittedName>
</protein>
<dbReference type="GO" id="GO:0005886">
    <property type="term" value="C:plasma membrane"/>
    <property type="evidence" value="ECO:0007669"/>
    <property type="project" value="UniProtKB-SubCell"/>
</dbReference>
<dbReference type="PATRIC" id="fig|29343.3.peg.1226"/>
<keyword evidence="6 7" id="KW-0472">Membrane</keyword>
<dbReference type="KEGG" id="ccel:CCDG5_1169"/>
<keyword evidence="3" id="KW-1003">Cell membrane</keyword>
<evidence type="ECO:0000256" key="2">
    <source>
        <dbReference type="ARBA" id="ARBA00022448"/>
    </source>
</evidence>
<evidence type="ECO:0000313" key="10">
    <source>
        <dbReference type="Proteomes" id="UP000032431"/>
    </source>
</evidence>
<comment type="subcellular location">
    <subcellularLocation>
        <location evidence="1">Cell membrane</location>
        <topology evidence="1">Multi-pass membrane protein</topology>
    </subcellularLocation>
</comment>
<dbReference type="AlphaFoldDB" id="A0A078KT54"/>
<keyword evidence="10" id="KW-1185">Reference proteome</keyword>
<dbReference type="NCBIfam" id="NF005598">
    <property type="entry name" value="PRK07331.1"/>
    <property type="match status" value="1"/>
</dbReference>
<feature type="transmembrane region" description="Helical" evidence="7">
    <location>
        <begin position="140"/>
        <end position="160"/>
    </location>
</feature>
<feature type="transmembrane region" description="Helical" evidence="7">
    <location>
        <begin position="72"/>
        <end position="98"/>
    </location>
</feature>
<feature type="transmembrane region" description="Helical" evidence="7">
    <location>
        <begin position="40"/>
        <end position="60"/>
    </location>
</feature>
<gene>
    <name evidence="9" type="ORF">CCDG5_1169</name>
</gene>
<feature type="transmembrane region" description="Helical" evidence="7">
    <location>
        <begin position="110"/>
        <end position="128"/>
    </location>
</feature>
<dbReference type="Pfam" id="PF01891">
    <property type="entry name" value="CbiM"/>
    <property type="match status" value="1"/>
</dbReference>
<evidence type="ECO:0000256" key="1">
    <source>
        <dbReference type="ARBA" id="ARBA00004651"/>
    </source>
</evidence>
<dbReference type="STRING" id="29343.CCDG5_1169"/>
<dbReference type="OrthoDB" id="5395048at2"/>
<evidence type="ECO:0000256" key="5">
    <source>
        <dbReference type="ARBA" id="ARBA00022989"/>
    </source>
</evidence>
<dbReference type="Pfam" id="PF13190">
    <property type="entry name" value="PDGLE"/>
    <property type="match status" value="1"/>
</dbReference>
<evidence type="ECO:0000313" key="9">
    <source>
        <dbReference type="EMBL" id="CDZ24284.1"/>
    </source>
</evidence>
<evidence type="ECO:0000256" key="7">
    <source>
        <dbReference type="SAM" id="Phobius"/>
    </source>
</evidence>
<feature type="transmembrane region" description="Helical" evidence="7">
    <location>
        <begin position="307"/>
        <end position="326"/>
    </location>
</feature>
<evidence type="ECO:0000259" key="8">
    <source>
        <dbReference type="Pfam" id="PF13190"/>
    </source>
</evidence>
<accession>A0A078KT54</accession>
<organism evidence="9 10">
    <name type="scientific">[Clostridium] cellulosi</name>
    <dbReference type="NCBI Taxonomy" id="29343"/>
    <lineage>
        <taxon>Bacteria</taxon>
        <taxon>Bacillati</taxon>
        <taxon>Bacillota</taxon>
        <taxon>Clostridia</taxon>
        <taxon>Eubacteriales</taxon>
        <taxon>Oscillospiraceae</taxon>
        <taxon>Oscillospiraceae incertae sedis</taxon>
    </lineage>
</organism>
<keyword evidence="2" id="KW-0813">Transport</keyword>
<proteinExistence type="predicted"/>
<feature type="domain" description="PDGLE" evidence="8">
    <location>
        <begin position="244"/>
        <end position="331"/>
    </location>
</feature>
<dbReference type="HOGENOM" id="CLU_052508_2_0_9"/>
<dbReference type="Proteomes" id="UP000032431">
    <property type="component" value="Chromosome I"/>
</dbReference>
<evidence type="ECO:0000256" key="6">
    <source>
        <dbReference type="ARBA" id="ARBA00023136"/>
    </source>
</evidence>
<evidence type="ECO:0000256" key="4">
    <source>
        <dbReference type="ARBA" id="ARBA00022692"/>
    </source>
</evidence>
<dbReference type="GO" id="GO:0000041">
    <property type="term" value="P:transition metal ion transport"/>
    <property type="evidence" value="ECO:0007669"/>
    <property type="project" value="InterPro"/>
</dbReference>
<keyword evidence="4 7" id="KW-0812">Transmembrane</keyword>
<dbReference type="InterPro" id="IPR025937">
    <property type="entry name" value="PDGLE_dom"/>
</dbReference>
<dbReference type="EMBL" id="LM995447">
    <property type="protein sequence ID" value="CDZ24284.1"/>
    <property type="molecule type" value="Genomic_DNA"/>
</dbReference>
<reference evidence="10" key="1">
    <citation type="submission" date="2014-07" db="EMBL/GenBank/DDBJ databases">
        <authorList>
            <person name="Wibberg D."/>
        </authorList>
    </citation>
    <scope>NUCLEOTIDE SEQUENCE [LARGE SCALE GENOMIC DNA]</scope>
    <source>
        <strain evidence="10">DG5</strain>
    </source>
</reference>